<accession>A0A944D6G7</accession>
<dbReference type="AlphaFoldDB" id="A0A944D6G7"/>
<keyword evidence="1 4" id="KW-0963">Cytoplasm</keyword>
<dbReference type="EC" id="2.3.2.29" evidence="4"/>
<dbReference type="NCBIfam" id="NF002346">
    <property type="entry name" value="PRK01305.2-3"/>
    <property type="match status" value="1"/>
</dbReference>
<dbReference type="InterPro" id="IPR007472">
    <property type="entry name" value="N-end_Aminoacyl_Trfase_C"/>
</dbReference>
<dbReference type="GO" id="GO:0004057">
    <property type="term" value="F:arginyl-tRNA--protein transferase activity"/>
    <property type="evidence" value="ECO:0007669"/>
    <property type="project" value="InterPro"/>
</dbReference>
<evidence type="ECO:0000259" key="6">
    <source>
        <dbReference type="Pfam" id="PF04377"/>
    </source>
</evidence>
<dbReference type="GO" id="GO:0005737">
    <property type="term" value="C:cytoplasm"/>
    <property type="evidence" value="ECO:0007669"/>
    <property type="project" value="UniProtKB-SubCell"/>
</dbReference>
<dbReference type="InterPro" id="IPR030700">
    <property type="entry name" value="N-end_Aminoacyl_Trfase"/>
</dbReference>
<dbReference type="InterPro" id="IPR007471">
    <property type="entry name" value="N-end_Aminoacyl_Trfase_N"/>
</dbReference>
<keyword evidence="3 4" id="KW-0012">Acyltransferase</keyword>
<comment type="similarity">
    <text evidence="4">Belongs to the R-transferase family. Bpt subfamily.</text>
</comment>
<evidence type="ECO:0000313" key="7">
    <source>
        <dbReference type="EMBL" id="MBT0960725.1"/>
    </source>
</evidence>
<evidence type="ECO:0000313" key="8">
    <source>
        <dbReference type="Proteomes" id="UP000694660"/>
    </source>
</evidence>
<feature type="domain" description="N-end aminoacyl transferase N-terminal" evidence="5">
    <location>
        <begin position="18"/>
        <end position="88"/>
    </location>
</feature>
<dbReference type="EMBL" id="JAEKFT010000005">
    <property type="protein sequence ID" value="MBT0960725.1"/>
    <property type="molecule type" value="Genomic_DNA"/>
</dbReference>
<dbReference type="GO" id="GO:0071596">
    <property type="term" value="P:ubiquitin-dependent protein catabolic process via the N-end rule pathway"/>
    <property type="evidence" value="ECO:0007669"/>
    <property type="project" value="InterPro"/>
</dbReference>
<evidence type="ECO:0000259" key="5">
    <source>
        <dbReference type="Pfam" id="PF04376"/>
    </source>
</evidence>
<dbReference type="NCBIfam" id="NF002341">
    <property type="entry name" value="PRK01305.1-1"/>
    <property type="match status" value="1"/>
</dbReference>
<proteinExistence type="inferred from homology"/>
<name>A0A944D6G7_DENI1</name>
<reference evidence="8" key="1">
    <citation type="journal article" date="2022" name="ISME J.">
        <title>Genetic and phylogenetic analysis of dissimilatory iodate-reducing bacteria identifies potential niches across the world's oceans.</title>
        <authorList>
            <person name="Reyes-Umana V."/>
            <person name="Henning Z."/>
            <person name="Lee K."/>
            <person name="Barnum T.P."/>
            <person name="Coates J.D."/>
        </authorList>
    </citation>
    <scope>NUCLEOTIDE SEQUENCE [LARGE SCALE GENOMIC DNA]</scope>
    <source>
        <strain evidence="8">IR12</strain>
    </source>
</reference>
<dbReference type="PANTHER" id="PTHR21367">
    <property type="entry name" value="ARGININE-TRNA-PROTEIN TRANSFERASE 1"/>
    <property type="match status" value="1"/>
</dbReference>
<dbReference type="NCBIfam" id="NF002342">
    <property type="entry name" value="PRK01305.1-3"/>
    <property type="match status" value="1"/>
</dbReference>
<protein>
    <recommendedName>
        <fullName evidence="4">Aspartate/glutamate leucyltransferase</fullName>
        <ecNumber evidence="4">2.3.2.29</ecNumber>
    </recommendedName>
</protein>
<dbReference type="HAMAP" id="MF_00689">
    <property type="entry name" value="Bpt"/>
    <property type="match status" value="1"/>
</dbReference>
<comment type="catalytic activity">
    <reaction evidence="4">
        <text>N-terminal L-aspartyl-[protein] + L-leucyl-tRNA(Leu) = N-terminal L-leucyl-L-aspartyl-[protein] + tRNA(Leu) + H(+)</text>
        <dbReference type="Rhea" id="RHEA:50420"/>
        <dbReference type="Rhea" id="RHEA-COMP:9613"/>
        <dbReference type="Rhea" id="RHEA-COMP:9622"/>
        <dbReference type="Rhea" id="RHEA-COMP:12669"/>
        <dbReference type="Rhea" id="RHEA-COMP:12674"/>
        <dbReference type="ChEBI" id="CHEBI:15378"/>
        <dbReference type="ChEBI" id="CHEBI:64720"/>
        <dbReference type="ChEBI" id="CHEBI:78442"/>
        <dbReference type="ChEBI" id="CHEBI:78494"/>
        <dbReference type="ChEBI" id="CHEBI:133042"/>
        <dbReference type="EC" id="2.3.2.29"/>
    </reaction>
</comment>
<dbReference type="RefSeq" id="WP_214360482.1">
    <property type="nucleotide sequence ID" value="NZ_JAEKFT010000005.1"/>
</dbReference>
<keyword evidence="2 4" id="KW-0808">Transferase</keyword>
<dbReference type="SUPFAM" id="SSF55729">
    <property type="entry name" value="Acyl-CoA N-acyltransferases (Nat)"/>
    <property type="match status" value="1"/>
</dbReference>
<evidence type="ECO:0000256" key="4">
    <source>
        <dbReference type="HAMAP-Rule" id="MF_00689"/>
    </source>
</evidence>
<comment type="catalytic activity">
    <reaction evidence="4">
        <text>N-terminal L-glutamyl-[protein] + L-leucyl-tRNA(Leu) = N-terminal L-leucyl-L-glutamyl-[protein] + tRNA(Leu) + H(+)</text>
        <dbReference type="Rhea" id="RHEA:50412"/>
        <dbReference type="Rhea" id="RHEA-COMP:9613"/>
        <dbReference type="Rhea" id="RHEA-COMP:9622"/>
        <dbReference type="Rhea" id="RHEA-COMP:12664"/>
        <dbReference type="Rhea" id="RHEA-COMP:12668"/>
        <dbReference type="ChEBI" id="CHEBI:15378"/>
        <dbReference type="ChEBI" id="CHEBI:64721"/>
        <dbReference type="ChEBI" id="CHEBI:78442"/>
        <dbReference type="ChEBI" id="CHEBI:78494"/>
        <dbReference type="ChEBI" id="CHEBI:133041"/>
        <dbReference type="EC" id="2.3.2.29"/>
    </reaction>
</comment>
<dbReference type="InterPro" id="IPR016181">
    <property type="entry name" value="Acyl_CoA_acyltransferase"/>
</dbReference>
<keyword evidence="8" id="KW-1185">Reference proteome</keyword>
<evidence type="ECO:0000256" key="3">
    <source>
        <dbReference type="ARBA" id="ARBA00023315"/>
    </source>
</evidence>
<dbReference type="GO" id="GO:0008914">
    <property type="term" value="F:leucyl-tRNA--protein transferase activity"/>
    <property type="evidence" value="ECO:0007669"/>
    <property type="project" value="UniProtKB-UniRule"/>
</dbReference>
<dbReference type="PANTHER" id="PTHR21367:SF1">
    <property type="entry name" value="ARGINYL-TRNA--PROTEIN TRANSFERASE 1"/>
    <property type="match status" value="1"/>
</dbReference>
<dbReference type="Proteomes" id="UP000694660">
    <property type="component" value="Unassembled WGS sequence"/>
</dbReference>
<evidence type="ECO:0000256" key="1">
    <source>
        <dbReference type="ARBA" id="ARBA00022490"/>
    </source>
</evidence>
<comment type="function">
    <text evidence="4">Functions in the N-end rule pathway of protein degradation where it conjugates Leu from its aminoacyl-tRNA to the N-termini of proteins containing an N-terminal aspartate or glutamate.</text>
</comment>
<comment type="caution">
    <text evidence="7">The sequence shown here is derived from an EMBL/GenBank/DDBJ whole genome shotgun (WGS) entry which is preliminary data.</text>
</comment>
<dbReference type="Pfam" id="PF04376">
    <property type="entry name" value="ATE_N"/>
    <property type="match status" value="1"/>
</dbReference>
<dbReference type="InterPro" id="IPR017138">
    <property type="entry name" value="Asp_Glu_LeuTrfase"/>
</dbReference>
<feature type="domain" description="N-end rule aminoacyl transferase C-terminal" evidence="6">
    <location>
        <begin position="108"/>
        <end position="227"/>
    </location>
</feature>
<gene>
    <name evidence="4" type="primary">bpt</name>
    <name evidence="7" type="ORF">I8J34_06000</name>
</gene>
<comment type="subcellular location">
    <subcellularLocation>
        <location evidence="4">Cytoplasm</location>
    </subcellularLocation>
</comment>
<dbReference type="Pfam" id="PF04377">
    <property type="entry name" value="ATE_C"/>
    <property type="match status" value="1"/>
</dbReference>
<sequence length="243" mass="28296">MQKDYPYALIQFYVTGPYDCSYLPEERARSQVATPNHVIDTPIYSELVRNGFRRSGVFTYRPYCDHCQACVPVRIPVERFCANRTQRRAAARHSALTVSERPLGFDDEHYALYQRYQERRHAGGGMDQDSREQYAHFLLQSHIDTRLVEFREAGQLRMVCIIDRLTDGLSSVYTYYDPDVPGASYGTWGVLWQIEVCRALDLPYLYLGYWIRDSRKMAYKAHFKPLEGRVGGHWQTLDDSILA</sequence>
<evidence type="ECO:0000256" key="2">
    <source>
        <dbReference type="ARBA" id="ARBA00022679"/>
    </source>
</evidence>
<dbReference type="PIRSF" id="PIRSF037208">
    <property type="entry name" value="ATE_pro_prd"/>
    <property type="match status" value="1"/>
</dbReference>
<organism evidence="7 8">
    <name type="scientific">Denitromonas iodatirespirans</name>
    <dbReference type="NCBI Taxonomy" id="2795389"/>
    <lineage>
        <taxon>Bacteria</taxon>
        <taxon>Pseudomonadati</taxon>
        <taxon>Pseudomonadota</taxon>
        <taxon>Betaproteobacteria</taxon>
        <taxon>Rhodocyclales</taxon>
        <taxon>Zoogloeaceae</taxon>
        <taxon>Denitromonas</taxon>
    </lineage>
</organism>